<reference evidence="2 3" key="1">
    <citation type="submission" date="2024-01" db="EMBL/GenBank/DDBJ databases">
        <title>Genome assemblies of Stephania.</title>
        <authorList>
            <person name="Yang L."/>
        </authorList>
    </citation>
    <scope>NUCLEOTIDE SEQUENCE [LARGE SCALE GENOMIC DNA]</scope>
    <source>
        <strain evidence="2">JXDWG</strain>
        <tissue evidence="2">Leaf</tissue>
    </source>
</reference>
<evidence type="ECO:0000313" key="3">
    <source>
        <dbReference type="Proteomes" id="UP001419268"/>
    </source>
</evidence>
<feature type="region of interest" description="Disordered" evidence="1">
    <location>
        <begin position="1"/>
        <end position="42"/>
    </location>
</feature>
<dbReference type="Proteomes" id="UP001419268">
    <property type="component" value="Unassembled WGS sequence"/>
</dbReference>
<organism evidence="2 3">
    <name type="scientific">Stephania cephalantha</name>
    <dbReference type="NCBI Taxonomy" id="152367"/>
    <lineage>
        <taxon>Eukaryota</taxon>
        <taxon>Viridiplantae</taxon>
        <taxon>Streptophyta</taxon>
        <taxon>Embryophyta</taxon>
        <taxon>Tracheophyta</taxon>
        <taxon>Spermatophyta</taxon>
        <taxon>Magnoliopsida</taxon>
        <taxon>Ranunculales</taxon>
        <taxon>Menispermaceae</taxon>
        <taxon>Menispermoideae</taxon>
        <taxon>Cissampelideae</taxon>
        <taxon>Stephania</taxon>
    </lineage>
</organism>
<proteinExistence type="predicted"/>
<dbReference type="AlphaFoldDB" id="A0AAP0EDC9"/>
<sequence>MLRQFEKKTGHENDGKALRKPLATKATRKSAPATGGVKNASLPTTSLSETVLRNNGAPTQAVVAWAARAAVDASNHQLAAKENAAASARGADWQARRLAAAWNG</sequence>
<evidence type="ECO:0000313" key="2">
    <source>
        <dbReference type="EMBL" id="KAK9088757.1"/>
    </source>
</evidence>
<gene>
    <name evidence="2" type="ORF">Scep_027839</name>
</gene>
<accession>A0AAP0EDC9</accession>
<evidence type="ECO:0000256" key="1">
    <source>
        <dbReference type="SAM" id="MobiDB-lite"/>
    </source>
</evidence>
<comment type="caution">
    <text evidence="2">The sequence shown here is derived from an EMBL/GenBank/DDBJ whole genome shotgun (WGS) entry which is preliminary data.</text>
</comment>
<keyword evidence="3" id="KW-1185">Reference proteome</keyword>
<protein>
    <submittedName>
        <fullName evidence="2">Uncharacterized protein</fullName>
    </submittedName>
</protein>
<dbReference type="EMBL" id="JBBNAG010000012">
    <property type="protein sequence ID" value="KAK9088757.1"/>
    <property type="molecule type" value="Genomic_DNA"/>
</dbReference>
<name>A0AAP0EDC9_9MAGN</name>
<feature type="compositionally biased region" description="Basic and acidic residues" evidence="1">
    <location>
        <begin position="1"/>
        <end position="17"/>
    </location>
</feature>